<dbReference type="GO" id="GO:0016020">
    <property type="term" value="C:membrane"/>
    <property type="evidence" value="ECO:0007669"/>
    <property type="project" value="UniProtKB-SubCell"/>
</dbReference>
<evidence type="ECO:0000256" key="10">
    <source>
        <dbReference type="SAM" id="SignalP"/>
    </source>
</evidence>
<dbReference type="GO" id="GO:0001786">
    <property type="term" value="F:phosphatidylserine binding"/>
    <property type="evidence" value="ECO:0007669"/>
    <property type="project" value="TreeGrafter"/>
</dbReference>
<dbReference type="InterPro" id="IPR036179">
    <property type="entry name" value="Ig-like_dom_sf"/>
</dbReference>
<reference evidence="12" key="2">
    <citation type="submission" date="2025-08" db="UniProtKB">
        <authorList>
            <consortium name="Ensembl"/>
        </authorList>
    </citation>
    <scope>IDENTIFICATION</scope>
</reference>
<keyword evidence="2" id="KW-0812">Transmembrane</keyword>
<evidence type="ECO:0000256" key="8">
    <source>
        <dbReference type="ARBA" id="ARBA00023319"/>
    </source>
</evidence>
<keyword evidence="6" id="KW-1015">Disulfide bond</keyword>
<evidence type="ECO:0000256" key="4">
    <source>
        <dbReference type="ARBA" id="ARBA00022989"/>
    </source>
</evidence>
<dbReference type="GO" id="GO:0060097">
    <property type="term" value="P:cytoskeletal rearrangement involved in phagocytosis, engulfment"/>
    <property type="evidence" value="ECO:0007669"/>
    <property type="project" value="TreeGrafter"/>
</dbReference>
<dbReference type="InterPro" id="IPR003599">
    <property type="entry name" value="Ig_sub"/>
</dbReference>
<dbReference type="InterPro" id="IPR013106">
    <property type="entry name" value="Ig_V-set"/>
</dbReference>
<dbReference type="Pfam" id="PF07686">
    <property type="entry name" value="V-set"/>
    <property type="match status" value="1"/>
</dbReference>
<evidence type="ECO:0000256" key="1">
    <source>
        <dbReference type="ARBA" id="ARBA00004479"/>
    </source>
</evidence>
<dbReference type="SMART" id="SM00409">
    <property type="entry name" value="IG"/>
    <property type="match status" value="1"/>
</dbReference>
<evidence type="ECO:0000313" key="12">
    <source>
        <dbReference type="Ensembl" id="ENSOTSP00005119038.1"/>
    </source>
</evidence>
<dbReference type="GeneTree" id="ENSGT00940000163509"/>
<dbReference type="PROSITE" id="PS50835">
    <property type="entry name" value="IG_LIKE"/>
    <property type="match status" value="1"/>
</dbReference>
<evidence type="ECO:0000256" key="5">
    <source>
        <dbReference type="ARBA" id="ARBA00023136"/>
    </source>
</evidence>
<dbReference type="PANTHER" id="PTHR46608">
    <property type="entry name" value="T-CELL IMMUNOGLOBULIN AND MUCIN DOMAIN-CONTAINING PROTEIN 4"/>
    <property type="match status" value="1"/>
</dbReference>
<dbReference type="FunFam" id="2.60.40.10:FF:000774">
    <property type="entry name" value="Hepatitis A virus cellular receptor 1"/>
    <property type="match status" value="1"/>
</dbReference>
<dbReference type="Gene3D" id="2.60.40.10">
    <property type="entry name" value="Immunoglobulins"/>
    <property type="match status" value="1"/>
</dbReference>
<dbReference type="InterPro" id="IPR007110">
    <property type="entry name" value="Ig-like_dom"/>
</dbReference>
<accession>A0AAZ3PS57</accession>
<gene>
    <name evidence="12" type="primary">LOC121847175</name>
</gene>
<evidence type="ECO:0000313" key="13">
    <source>
        <dbReference type="Proteomes" id="UP000694402"/>
    </source>
</evidence>
<evidence type="ECO:0000256" key="2">
    <source>
        <dbReference type="ARBA" id="ARBA00022692"/>
    </source>
</evidence>
<dbReference type="PANTHER" id="PTHR46608:SF3">
    <property type="entry name" value="T-CELL IMMUNOGLOBULIN AND MUCIN DOMAIN-CONTAINING PROTEIN 4"/>
    <property type="match status" value="1"/>
</dbReference>
<keyword evidence="8" id="KW-0393">Immunoglobulin domain</keyword>
<feature type="domain" description="Ig-like" evidence="11">
    <location>
        <begin position="29"/>
        <end position="111"/>
    </location>
</feature>
<dbReference type="Ensembl" id="ENSOTST00005137804.1">
    <property type="protein sequence ID" value="ENSOTSP00005119038.1"/>
    <property type="gene ID" value="ENSOTSG00005061032.1"/>
</dbReference>
<feature type="chain" id="PRO_5044318530" evidence="10">
    <location>
        <begin position="21"/>
        <end position="292"/>
    </location>
</feature>
<sequence length="292" mass="32492">METPCALGWFLLCLLSVSECIDPKVIGIEGQNVTLPCKYNTIKQGVLAICWGRGAIPNSGCNKEIISSDGTKVTWRSSVRYHLFGVLKTGDVSLTILNVTEKDSGQYGCRVHVYGLWNDEKYHVNLNIEKAPVSTTSQAPANVTITQQTMDNHTHCMEHSAQNNISPSKSYFYIVFSATLFLHLKIQPVNSSLCRSCDHKFHRVFRHFHATLQRINFGADDRSACDPGVHSTGSDRGGDCVCTCRLEKAMENNCYGSPNTRALWQLSPVQQLRVQLECAYSRDGGGERLSNR</sequence>
<keyword evidence="7" id="KW-0325">Glycoprotein</keyword>
<dbReference type="InterPro" id="IPR013783">
    <property type="entry name" value="Ig-like_fold"/>
</dbReference>
<organism evidence="12 13">
    <name type="scientific">Oncorhynchus tshawytscha</name>
    <name type="common">Chinook salmon</name>
    <name type="synonym">Salmo tshawytscha</name>
    <dbReference type="NCBI Taxonomy" id="74940"/>
    <lineage>
        <taxon>Eukaryota</taxon>
        <taxon>Metazoa</taxon>
        <taxon>Chordata</taxon>
        <taxon>Craniata</taxon>
        <taxon>Vertebrata</taxon>
        <taxon>Euteleostomi</taxon>
        <taxon>Actinopterygii</taxon>
        <taxon>Neopterygii</taxon>
        <taxon>Teleostei</taxon>
        <taxon>Protacanthopterygii</taxon>
        <taxon>Salmoniformes</taxon>
        <taxon>Salmonidae</taxon>
        <taxon>Salmoninae</taxon>
        <taxon>Oncorhynchus</taxon>
    </lineage>
</organism>
<proteinExistence type="inferred from homology"/>
<reference evidence="13" key="1">
    <citation type="journal article" date="2018" name="PLoS ONE">
        <title>Chinook salmon (Oncorhynchus tshawytscha) genome and transcriptome.</title>
        <authorList>
            <person name="Christensen K.A."/>
            <person name="Leong J.S."/>
            <person name="Sakhrani D."/>
            <person name="Biagi C.A."/>
            <person name="Minkley D.R."/>
            <person name="Withler R.E."/>
            <person name="Rondeau E.B."/>
            <person name="Koop B.F."/>
            <person name="Devlin R.H."/>
        </authorList>
    </citation>
    <scope>NUCLEOTIDE SEQUENCE [LARGE SCALE GENOMIC DNA]</scope>
</reference>
<evidence type="ECO:0000256" key="7">
    <source>
        <dbReference type="ARBA" id="ARBA00023180"/>
    </source>
</evidence>
<evidence type="ECO:0000256" key="9">
    <source>
        <dbReference type="ARBA" id="ARBA00038203"/>
    </source>
</evidence>
<comment type="similarity">
    <text evidence="9">Belongs to the immunoglobulin superfamily. TIM family.</text>
</comment>
<evidence type="ECO:0000256" key="6">
    <source>
        <dbReference type="ARBA" id="ARBA00023157"/>
    </source>
</evidence>
<dbReference type="GO" id="GO:0043277">
    <property type="term" value="P:apoptotic cell clearance"/>
    <property type="evidence" value="ECO:0007669"/>
    <property type="project" value="TreeGrafter"/>
</dbReference>
<dbReference type="AlphaFoldDB" id="A0AAZ3PS57"/>
<protein>
    <submittedName>
        <fullName evidence="12">Hepatitis A virus cellular receptor 1</fullName>
    </submittedName>
</protein>
<keyword evidence="5" id="KW-0472">Membrane</keyword>
<keyword evidence="3 10" id="KW-0732">Signal</keyword>
<comment type="subcellular location">
    <subcellularLocation>
        <location evidence="1">Membrane</location>
        <topology evidence="1">Single-pass type I membrane protein</topology>
    </subcellularLocation>
</comment>
<feature type="signal peptide" evidence="10">
    <location>
        <begin position="1"/>
        <end position="20"/>
    </location>
</feature>
<keyword evidence="4" id="KW-1133">Transmembrane helix</keyword>
<evidence type="ECO:0000256" key="3">
    <source>
        <dbReference type="ARBA" id="ARBA00022729"/>
    </source>
</evidence>
<evidence type="ECO:0000259" key="11">
    <source>
        <dbReference type="PROSITE" id="PS50835"/>
    </source>
</evidence>
<reference evidence="12" key="3">
    <citation type="submission" date="2025-09" db="UniProtKB">
        <authorList>
            <consortium name="Ensembl"/>
        </authorList>
    </citation>
    <scope>IDENTIFICATION</scope>
</reference>
<name>A0AAZ3PS57_ONCTS</name>
<dbReference type="Proteomes" id="UP000694402">
    <property type="component" value="Unassembled WGS sequence"/>
</dbReference>
<keyword evidence="13" id="KW-1185">Reference proteome</keyword>
<dbReference type="SUPFAM" id="SSF48726">
    <property type="entry name" value="Immunoglobulin"/>
    <property type="match status" value="1"/>
</dbReference>